<dbReference type="PANTHER" id="PTHR30272:SF1">
    <property type="entry name" value="3-HYDROXYACYL-[ACYL-CARRIER-PROTEIN] DEHYDRATASE"/>
    <property type="match status" value="1"/>
</dbReference>
<dbReference type="InterPro" id="IPR013114">
    <property type="entry name" value="FabA_FabZ"/>
</dbReference>
<name>A0A662ZZJ3_PHOVU</name>
<sequence>MVFNFNDIRKILPHKYPFLLVDQVLCMEKGKAAVGIKNIVYDDPYIEYDLEENQFYPFELMIESLGQLTAILYSFSNNNKYEFVLGSIKGIHVFKKVQVNSQIQLKVKIDHISDTYAIASGTVLDEDGVVILEADELICKINIIK</sequence>
<gene>
    <name evidence="2" type="primary">fabZ_2</name>
    <name evidence="2" type="ORF">EH214_02336</name>
</gene>
<dbReference type="InterPro" id="IPR029069">
    <property type="entry name" value="HotDog_dom_sf"/>
</dbReference>
<reference evidence="2 3" key="1">
    <citation type="journal article" date="2019" name="Nat. Commun.">
        <title>Gram positive-like bacteriocins with broad spectrum anti-Bacteroidales activity encoded on mobile elements of the human gut microbiota.</title>
        <authorList>
            <person name="Bechon N."/>
            <person name="Coyne M.J.Jr."/>
            <person name="Laclare-Mceneany V."/>
            <person name="Chatzidaki-Livanis M."/>
            <person name="Ghigo J.-M."/>
            <person name="Comstock L.E."/>
        </authorList>
    </citation>
    <scope>NUCLEOTIDE SEQUENCE [LARGE SCALE GENOMIC DNA]</scope>
    <source>
        <strain evidence="2 3">CL01T12C17</strain>
    </source>
</reference>
<dbReference type="EMBL" id="RWHZ01000028">
    <property type="protein sequence ID" value="TSE48457.1"/>
    <property type="molecule type" value="Genomic_DNA"/>
</dbReference>
<dbReference type="Gene3D" id="3.10.129.10">
    <property type="entry name" value="Hotdog Thioesterase"/>
    <property type="match status" value="1"/>
</dbReference>
<evidence type="ECO:0000313" key="3">
    <source>
        <dbReference type="Proteomes" id="UP000408523"/>
    </source>
</evidence>
<accession>A0A662ZZJ3</accession>
<proteinExistence type="predicted"/>
<organism evidence="2 3">
    <name type="scientific">Phocaeicola vulgatus</name>
    <name type="common">Bacteroides vulgatus</name>
    <dbReference type="NCBI Taxonomy" id="821"/>
    <lineage>
        <taxon>Bacteria</taxon>
        <taxon>Pseudomonadati</taxon>
        <taxon>Bacteroidota</taxon>
        <taxon>Bacteroidia</taxon>
        <taxon>Bacteroidales</taxon>
        <taxon>Bacteroidaceae</taxon>
        <taxon>Phocaeicola</taxon>
    </lineage>
</organism>
<dbReference type="SUPFAM" id="SSF54637">
    <property type="entry name" value="Thioesterase/thiol ester dehydrase-isomerase"/>
    <property type="match status" value="1"/>
</dbReference>
<keyword evidence="1 2" id="KW-0456">Lyase</keyword>
<evidence type="ECO:0000256" key="1">
    <source>
        <dbReference type="ARBA" id="ARBA00023239"/>
    </source>
</evidence>
<dbReference type="EC" id="4.2.1.59" evidence="2"/>
<dbReference type="Proteomes" id="UP000408523">
    <property type="component" value="Unassembled WGS sequence"/>
</dbReference>
<dbReference type="AlphaFoldDB" id="A0A662ZZJ3"/>
<evidence type="ECO:0000313" key="2">
    <source>
        <dbReference type="EMBL" id="TSE48457.1"/>
    </source>
</evidence>
<dbReference type="RefSeq" id="WP_143889258.1">
    <property type="nucleotide sequence ID" value="NZ_RWHZ01000028.1"/>
</dbReference>
<dbReference type="Pfam" id="PF07977">
    <property type="entry name" value="FabA"/>
    <property type="match status" value="1"/>
</dbReference>
<protein>
    <submittedName>
        <fullName evidence="2">Putative 3-hydroxyacyl-(Acyl-carrier-protein) dehydratase, FabZ-like</fullName>
        <ecNumber evidence="2">4.2.1.59</ecNumber>
    </submittedName>
</protein>
<dbReference type="GO" id="GO:0019171">
    <property type="term" value="F:(3R)-hydroxyacyl-[acyl-carrier-protein] dehydratase activity"/>
    <property type="evidence" value="ECO:0007669"/>
    <property type="project" value="UniProtKB-EC"/>
</dbReference>
<comment type="caution">
    <text evidence="2">The sequence shown here is derived from an EMBL/GenBank/DDBJ whole genome shotgun (WGS) entry which is preliminary data.</text>
</comment>
<dbReference type="PANTHER" id="PTHR30272">
    <property type="entry name" value="3-HYDROXYACYL-[ACYL-CARRIER-PROTEIN] DEHYDRATASE"/>
    <property type="match status" value="1"/>
</dbReference>